<dbReference type="InterPro" id="IPR001509">
    <property type="entry name" value="Epimerase_deHydtase"/>
</dbReference>
<feature type="domain" description="NAD-dependent epimerase/dehydratase" evidence="1">
    <location>
        <begin position="4"/>
        <end position="221"/>
    </location>
</feature>
<dbReference type="AlphaFoldDB" id="A0A382VB24"/>
<dbReference type="SUPFAM" id="SSF51735">
    <property type="entry name" value="NAD(P)-binding Rossmann-fold domains"/>
    <property type="match status" value="1"/>
</dbReference>
<dbReference type="CDD" id="cd08946">
    <property type="entry name" value="SDR_e"/>
    <property type="match status" value="1"/>
</dbReference>
<evidence type="ECO:0000313" key="2">
    <source>
        <dbReference type="EMBL" id="SVD43684.1"/>
    </source>
</evidence>
<feature type="non-terminal residue" evidence="2">
    <location>
        <position position="228"/>
    </location>
</feature>
<dbReference type="InterPro" id="IPR036291">
    <property type="entry name" value="NAD(P)-bd_dom_sf"/>
</dbReference>
<evidence type="ECO:0000259" key="1">
    <source>
        <dbReference type="Pfam" id="PF01370"/>
    </source>
</evidence>
<dbReference type="PANTHER" id="PTHR43245">
    <property type="entry name" value="BIFUNCTIONAL POLYMYXIN RESISTANCE PROTEIN ARNA"/>
    <property type="match status" value="1"/>
</dbReference>
<dbReference type="PANTHER" id="PTHR43245:SF23">
    <property type="entry name" value="NAD(P)-BINDING DOMAIN-CONTAINING PROTEIN"/>
    <property type="match status" value="1"/>
</dbReference>
<proteinExistence type="predicted"/>
<reference evidence="2" key="1">
    <citation type="submission" date="2018-05" db="EMBL/GenBank/DDBJ databases">
        <authorList>
            <person name="Lanie J.A."/>
            <person name="Ng W.-L."/>
            <person name="Kazmierczak K.M."/>
            <person name="Andrzejewski T.M."/>
            <person name="Davidsen T.M."/>
            <person name="Wayne K.J."/>
            <person name="Tettelin H."/>
            <person name="Glass J.I."/>
            <person name="Rusch D."/>
            <person name="Podicherti R."/>
            <person name="Tsui H.-C.T."/>
            <person name="Winkler M.E."/>
        </authorList>
    </citation>
    <scope>NUCLEOTIDE SEQUENCE</scope>
</reference>
<accession>A0A382VB24</accession>
<dbReference type="EMBL" id="UINC01150567">
    <property type="protein sequence ID" value="SVD43684.1"/>
    <property type="molecule type" value="Genomic_DNA"/>
</dbReference>
<gene>
    <name evidence="2" type="ORF">METZ01_LOCUS396538</name>
</gene>
<dbReference type="Pfam" id="PF01370">
    <property type="entry name" value="Epimerase"/>
    <property type="match status" value="1"/>
</dbReference>
<name>A0A382VB24_9ZZZZ</name>
<organism evidence="2">
    <name type="scientific">marine metagenome</name>
    <dbReference type="NCBI Taxonomy" id="408172"/>
    <lineage>
        <taxon>unclassified sequences</taxon>
        <taxon>metagenomes</taxon>
        <taxon>ecological metagenomes</taxon>
    </lineage>
</organism>
<dbReference type="Gene3D" id="3.40.50.720">
    <property type="entry name" value="NAD(P)-binding Rossmann-like Domain"/>
    <property type="match status" value="1"/>
</dbReference>
<protein>
    <recommendedName>
        <fullName evidence="1">NAD-dependent epimerase/dehydratase domain-containing protein</fullName>
    </recommendedName>
</protein>
<sequence>MKLLVTGGCGYVGTQLVNELLLNDHSVVVLDTMWFGNYLKRNEKLRIVKSDIRDINDLDSEELFDVDVIFHLANIANDPSSEIDPKLTWEVNVLGSKLLIETGILNGVKRFIYASSGSVYGVKEEENVTEDLDLDPISDYNKTKMVSERVLMSYKDDIEVYLLRPATVCGYSPRMRLDLTVNLLTRQAIEDGVITVFGGDQVRPNVHINDMVSVYLHFLSDDFETGVY</sequence>
<dbReference type="InterPro" id="IPR050177">
    <property type="entry name" value="Lipid_A_modif_metabolic_enz"/>
</dbReference>